<feature type="region of interest" description="Disordered" evidence="1">
    <location>
        <begin position="60"/>
        <end position="97"/>
    </location>
</feature>
<organism evidence="2 3">
    <name type="scientific">Theileria equi strain WA</name>
    <dbReference type="NCBI Taxonomy" id="1537102"/>
    <lineage>
        <taxon>Eukaryota</taxon>
        <taxon>Sar</taxon>
        <taxon>Alveolata</taxon>
        <taxon>Apicomplexa</taxon>
        <taxon>Aconoidasida</taxon>
        <taxon>Piroplasmida</taxon>
        <taxon>Theileriidae</taxon>
        <taxon>Theileria</taxon>
    </lineage>
</organism>
<sequence>MQHRGNKDITPENISDKVYNSLVEVIKKRLVNGDKDQNNQLELSLPNFMIPAFDNDVNEFKRPSESRHRDKNCHSQQSNGETDDDNMSISSVNTTENNPYSSFSEALNNLIHLYNKVEDSVKLLDPPPVPITSMFRMYNPHVSNLFDSNQHHDTNDLNISSISQIYRDSIASCLVDSDIFTRNNKSLEMDKEMFFAEFNRFLNDKGSCKLLKVLFGWYFSGYFTGRMEAITQFHKPSI</sequence>
<dbReference type="eggNOG" id="ENOG502QXT0">
    <property type="taxonomic scope" value="Eukaryota"/>
</dbReference>
<dbReference type="KEGG" id="beq:BEWA_019710"/>
<dbReference type="GeneID" id="15806135"/>
<proteinExistence type="predicted"/>
<dbReference type="VEuPathDB" id="PiroplasmaDB:BEWA_019710"/>
<accession>L0AU92</accession>
<keyword evidence="3" id="KW-1185">Reference proteome</keyword>
<gene>
    <name evidence="2" type="ORF">BEWA_019710</name>
</gene>
<evidence type="ECO:0000313" key="2">
    <source>
        <dbReference type="EMBL" id="AFZ79125.1"/>
    </source>
</evidence>
<dbReference type="AlphaFoldDB" id="L0AU92"/>
<dbReference type="OrthoDB" id="330493at2759"/>
<name>L0AU92_THEEQ</name>
<evidence type="ECO:0000256" key="1">
    <source>
        <dbReference type="SAM" id="MobiDB-lite"/>
    </source>
</evidence>
<evidence type="ECO:0000313" key="3">
    <source>
        <dbReference type="Proteomes" id="UP000031512"/>
    </source>
</evidence>
<dbReference type="Proteomes" id="UP000031512">
    <property type="component" value="Chromosome 1"/>
</dbReference>
<reference evidence="2 3" key="1">
    <citation type="journal article" date="2012" name="BMC Genomics">
        <title>Comparative genomic analysis and phylogenetic position of Theileria equi.</title>
        <authorList>
            <person name="Kappmeyer L.S."/>
            <person name="Thiagarajan M."/>
            <person name="Herndon D.R."/>
            <person name="Ramsay J.D."/>
            <person name="Caler E."/>
            <person name="Djikeng A."/>
            <person name="Gillespie J.J."/>
            <person name="Lau A.O."/>
            <person name="Roalson E.H."/>
            <person name="Silva J.C."/>
            <person name="Silva M.G."/>
            <person name="Suarez C.E."/>
            <person name="Ueti M.W."/>
            <person name="Nene V.M."/>
            <person name="Mealey R.H."/>
            <person name="Knowles D.P."/>
            <person name="Brayton K.A."/>
        </authorList>
    </citation>
    <scope>NUCLEOTIDE SEQUENCE [LARGE SCALE GENOMIC DNA]</scope>
    <source>
        <strain evidence="2 3">WA</strain>
    </source>
</reference>
<protein>
    <submittedName>
        <fullName evidence="2">Uncharacterized protein</fullName>
    </submittedName>
</protein>
<dbReference type="RefSeq" id="XP_004828791.1">
    <property type="nucleotide sequence ID" value="XM_004828734.1"/>
</dbReference>
<feature type="compositionally biased region" description="Polar residues" evidence="1">
    <location>
        <begin position="87"/>
        <end position="97"/>
    </location>
</feature>
<dbReference type="EMBL" id="CP001669">
    <property type="protein sequence ID" value="AFZ79125.1"/>
    <property type="molecule type" value="Genomic_DNA"/>
</dbReference>